<accession>A0ABQ1NQE7</accession>
<evidence type="ECO:0000256" key="1">
    <source>
        <dbReference type="SAM" id="Phobius"/>
    </source>
</evidence>
<feature type="transmembrane region" description="Helical" evidence="1">
    <location>
        <begin position="272"/>
        <end position="288"/>
    </location>
</feature>
<dbReference type="Pfam" id="PF17820">
    <property type="entry name" value="PDZ_6"/>
    <property type="match status" value="1"/>
</dbReference>
<sequence>MGGWLQEITQIPGRLMLQPLLYWFILLGLIVSFKRVRNERDMFGIRIFDVFAETRGTWVTGFLTGIILSLVMLGAGIVISFPVILLLSTIILLMSLIFRLNVLSAAYTLTIGYGLIFLLQNISVSFIPEEWHQAISDVSLTGITVIMAGILFLEAIWVLRLDHKETFPELVAGSRGKWIGQHRLKKLGMMPLFVLIPGGAITPFMPWWPLLDIAGGSYGLMVVPFLSGFDVLTKGHHPVTAAKKLGSGLFLLASLVIILVIASYWWEVLSTAAVGLAVIGKLFIHMLHRVRDKKAPYFTANDQGLTVLGIIKNSPAAQMGIAVGDLIERVNGVKVTNEEEYYYALNVNRTLCKMQVSDQQGELRFTQRAMYQHDPHDLGLLFVKTNIRKKAVIN</sequence>
<feature type="transmembrane region" description="Helical" evidence="1">
    <location>
        <begin position="139"/>
        <end position="159"/>
    </location>
</feature>
<keyword evidence="1" id="KW-0472">Membrane</keyword>
<name>A0ABQ1NQE7_9BACI</name>
<evidence type="ECO:0000313" key="3">
    <source>
        <dbReference type="EMBL" id="GGC82868.1"/>
    </source>
</evidence>
<feature type="transmembrane region" description="Helical" evidence="1">
    <location>
        <begin position="56"/>
        <end position="73"/>
    </location>
</feature>
<protein>
    <recommendedName>
        <fullName evidence="2">PDZ domain-containing protein</fullName>
    </recommendedName>
</protein>
<dbReference type="SUPFAM" id="SSF50156">
    <property type="entry name" value="PDZ domain-like"/>
    <property type="match status" value="1"/>
</dbReference>
<keyword evidence="1" id="KW-0812">Transmembrane</keyword>
<comment type="caution">
    <text evidence="3">The sequence shown here is derived from an EMBL/GenBank/DDBJ whole genome shotgun (WGS) entry which is preliminary data.</text>
</comment>
<keyword evidence="1" id="KW-1133">Transmembrane helix</keyword>
<dbReference type="Gene3D" id="2.30.42.10">
    <property type="match status" value="1"/>
</dbReference>
<organism evidence="3 4">
    <name type="scientific">Thalassobacillus devorans</name>
    <dbReference type="NCBI Taxonomy" id="279813"/>
    <lineage>
        <taxon>Bacteria</taxon>
        <taxon>Bacillati</taxon>
        <taxon>Bacillota</taxon>
        <taxon>Bacilli</taxon>
        <taxon>Bacillales</taxon>
        <taxon>Bacillaceae</taxon>
        <taxon>Thalassobacillus</taxon>
    </lineage>
</organism>
<gene>
    <name evidence="3" type="ORF">GCM10007216_11770</name>
</gene>
<feature type="transmembrane region" description="Helical" evidence="1">
    <location>
        <begin position="79"/>
        <end position="98"/>
    </location>
</feature>
<reference evidence="4" key="1">
    <citation type="journal article" date="2019" name="Int. J. Syst. Evol. Microbiol.">
        <title>The Global Catalogue of Microorganisms (GCM) 10K type strain sequencing project: providing services to taxonomists for standard genome sequencing and annotation.</title>
        <authorList>
            <consortium name="The Broad Institute Genomics Platform"/>
            <consortium name="The Broad Institute Genome Sequencing Center for Infectious Disease"/>
            <person name="Wu L."/>
            <person name="Ma J."/>
        </authorList>
    </citation>
    <scope>NUCLEOTIDE SEQUENCE [LARGE SCALE GENOMIC DNA]</scope>
    <source>
        <strain evidence="4">CCM 7282</strain>
    </source>
</reference>
<dbReference type="EMBL" id="BMCJ01000002">
    <property type="protein sequence ID" value="GGC82868.1"/>
    <property type="molecule type" value="Genomic_DNA"/>
</dbReference>
<feature type="transmembrane region" description="Helical" evidence="1">
    <location>
        <begin position="20"/>
        <end position="36"/>
    </location>
</feature>
<feature type="domain" description="PDZ" evidence="2">
    <location>
        <begin position="272"/>
        <end position="360"/>
    </location>
</feature>
<feature type="transmembrane region" description="Helical" evidence="1">
    <location>
        <begin position="187"/>
        <end position="207"/>
    </location>
</feature>
<keyword evidence="4" id="KW-1185">Reference proteome</keyword>
<feature type="transmembrane region" description="Helical" evidence="1">
    <location>
        <begin position="213"/>
        <end position="233"/>
    </location>
</feature>
<dbReference type="InterPro" id="IPR036034">
    <property type="entry name" value="PDZ_sf"/>
</dbReference>
<dbReference type="SMART" id="SM00228">
    <property type="entry name" value="PDZ"/>
    <property type="match status" value="1"/>
</dbReference>
<dbReference type="InterPro" id="IPR001478">
    <property type="entry name" value="PDZ"/>
</dbReference>
<dbReference type="RefSeq" id="WP_062441355.1">
    <property type="nucleotide sequence ID" value="NZ_BMCJ01000002.1"/>
</dbReference>
<dbReference type="InterPro" id="IPR041489">
    <property type="entry name" value="PDZ_6"/>
</dbReference>
<proteinExistence type="predicted"/>
<evidence type="ECO:0000313" key="4">
    <source>
        <dbReference type="Proteomes" id="UP000619534"/>
    </source>
</evidence>
<feature type="transmembrane region" description="Helical" evidence="1">
    <location>
        <begin position="105"/>
        <end position="127"/>
    </location>
</feature>
<dbReference type="Proteomes" id="UP000619534">
    <property type="component" value="Unassembled WGS sequence"/>
</dbReference>
<feature type="transmembrane region" description="Helical" evidence="1">
    <location>
        <begin position="245"/>
        <end position="266"/>
    </location>
</feature>
<evidence type="ECO:0000259" key="2">
    <source>
        <dbReference type="SMART" id="SM00228"/>
    </source>
</evidence>